<comment type="caution">
    <text evidence="1">The sequence shown here is derived from an EMBL/GenBank/DDBJ whole genome shotgun (WGS) entry which is preliminary data.</text>
</comment>
<reference evidence="1" key="1">
    <citation type="submission" date="2022-11" db="EMBL/GenBank/DDBJ databases">
        <title>Genome Sequence of Cubamyces cubensis.</title>
        <authorList>
            <person name="Buettner E."/>
        </authorList>
    </citation>
    <scope>NUCLEOTIDE SEQUENCE</scope>
    <source>
        <strain evidence="1">MPL-01</strain>
    </source>
</reference>
<evidence type="ECO:0000313" key="1">
    <source>
        <dbReference type="EMBL" id="KAJ8480853.1"/>
    </source>
</evidence>
<dbReference type="AlphaFoldDB" id="A0AAD7TSH0"/>
<evidence type="ECO:0000313" key="2">
    <source>
        <dbReference type="Proteomes" id="UP001215151"/>
    </source>
</evidence>
<sequence length="349" mass="39041">MEKLAVEILAEIFGMAFTDGGYTARSVALVNKHFNAVSLPLRYNYVALEGSDGKFEKFLEGFMKVCEGYKGASTIRVRHLFLDANISAASIYRHQGPREKSPVEEISMTILRTVADGLETLTCANFAPEIMQDLAAEPLRFPKLRELTVSSPVSGLLRSNGINPSMLDVPFPVLERLHIACAGMKGWNVYAPNLKYLRLSALNDGFLYNDVINSMKSEEGSPFSRLSTLILQVEAYPSGWLRLGEPSAEHEHYVEELWASQAESDIPVYFLPPLQRLDIRACWKSRIEGGEGCWAVEERYARATYATEDSDTLPEYLQAPPLGDPTPSDVKHMRGRGHPCLFFKESLRL</sequence>
<dbReference type="EMBL" id="JAPEVG010000152">
    <property type="protein sequence ID" value="KAJ8480853.1"/>
    <property type="molecule type" value="Genomic_DNA"/>
</dbReference>
<keyword evidence="2" id="KW-1185">Reference proteome</keyword>
<protein>
    <submittedName>
        <fullName evidence="1">Uncharacterized protein</fullName>
    </submittedName>
</protein>
<dbReference type="Proteomes" id="UP001215151">
    <property type="component" value="Unassembled WGS sequence"/>
</dbReference>
<name>A0AAD7TSH0_9APHY</name>
<organism evidence="1 2">
    <name type="scientific">Trametes cubensis</name>
    <dbReference type="NCBI Taxonomy" id="1111947"/>
    <lineage>
        <taxon>Eukaryota</taxon>
        <taxon>Fungi</taxon>
        <taxon>Dikarya</taxon>
        <taxon>Basidiomycota</taxon>
        <taxon>Agaricomycotina</taxon>
        <taxon>Agaricomycetes</taxon>
        <taxon>Polyporales</taxon>
        <taxon>Polyporaceae</taxon>
        <taxon>Trametes</taxon>
    </lineage>
</organism>
<accession>A0AAD7TSH0</accession>
<gene>
    <name evidence="1" type="ORF">ONZ51_g6386</name>
</gene>
<proteinExistence type="predicted"/>